<evidence type="ECO:0000256" key="6">
    <source>
        <dbReference type="SAM" id="Phobius"/>
    </source>
</evidence>
<dbReference type="PANTHER" id="PTHR43124:SF3">
    <property type="entry name" value="CHLORAMPHENICOL EFFLUX PUMP RV0191"/>
    <property type="match status" value="1"/>
</dbReference>
<keyword evidence="9" id="KW-1185">Reference proteome</keyword>
<organism evidence="8 9">
    <name type="scientific">Hoyosella altamirensis</name>
    <dbReference type="NCBI Taxonomy" id="616997"/>
    <lineage>
        <taxon>Bacteria</taxon>
        <taxon>Bacillati</taxon>
        <taxon>Actinomycetota</taxon>
        <taxon>Actinomycetes</taxon>
        <taxon>Mycobacteriales</taxon>
        <taxon>Hoyosellaceae</taxon>
        <taxon>Hoyosella</taxon>
    </lineage>
</organism>
<evidence type="ECO:0000313" key="8">
    <source>
        <dbReference type="EMBL" id="MBB3039949.1"/>
    </source>
</evidence>
<feature type="transmembrane region" description="Helical" evidence="6">
    <location>
        <begin position="311"/>
        <end position="335"/>
    </location>
</feature>
<evidence type="ECO:0000256" key="2">
    <source>
        <dbReference type="ARBA" id="ARBA00022475"/>
    </source>
</evidence>
<feature type="transmembrane region" description="Helical" evidence="6">
    <location>
        <begin position="220"/>
        <end position="241"/>
    </location>
</feature>
<accession>A0A839RUB4</accession>
<dbReference type="OrthoDB" id="4332123at2"/>
<dbReference type="AlphaFoldDB" id="A0A839RUB4"/>
<keyword evidence="5 6" id="KW-0472">Membrane</keyword>
<evidence type="ECO:0000256" key="1">
    <source>
        <dbReference type="ARBA" id="ARBA00004651"/>
    </source>
</evidence>
<feature type="transmembrane region" description="Helical" evidence="6">
    <location>
        <begin position="101"/>
        <end position="124"/>
    </location>
</feature>
<dbReference type="RefSeq" id="WP_064438748.1">
    <property type="nucleotide sequence ID" value="NZ_BDDI01000002.1"/>
</dbReference>
<feature type="transmembrane region" description="Helical" evidence="6">
    <location>
        <begin position="165"/>
        <end position="186"/>
    </location>
</feature>
<feature type="transmembrane region" description="Helical" evidence="6">
    <location>
        <begin position="286"/>
        <end position="305"/>
    </location>
</feature>
<proteinExistence type="predicted"/>
<feature type="transmembrane region" description="Helical" evidence="6">
    <location>
        <begin position="380"/>
        <end position="401"/>
    </location>
</feature>
<dbReference type="Proteomes" id="UP000567922">
    <property type="component" value="Unassembled WGS sequence"/>
</dbReference>
<dbReference type="PROSITE" id="PS50850">
    <property type="entry name" value="MFS"/>
    <property type="match status" value="1"/>
</dbReference>
<name>A0A839RUB4_9ACTN</name>
<dbReference type="GO" id="GO:0005886">
    <property type="term" value="C:plasma membrane"/>
    <property type="evidence" value="ECO:0007669"/>
    <property type="project" value="UniProtKB-SubCell"/>
</dbReference>
<evidence type="ECO:0000259" key="7">
    <source>
        <dbReference type="PROSITE" id="PS50850"/>
    </source>
</evidence>
<feature type="transmembrane region" description="Helical" evidence="6">
    <location>
        <begin position="43"/>
        <end position="61"/>
    </location>
</feature>
<evidence type="ECO:0000256" key="4">
    <source>
        <dbReference type="ARBA" id="ARBA00022989"/>
    </source>
</evidence>
<dbReference type="InterPro" id="IPR011701">
    <property type="entry name" value="MFS"/>
</dbReference>
<keyword evidence="3 6" id="KW-0812">Transmembrane</keyword>
<dbReference type="GO" id="GO:0022857">
    <property type="term" value="F:transmembrane transporter activity"/>
    <property type="evidence" value="ECO:0007669"/>
    <property type="project" value="InterPro"/>
</dbReference>
<dbReference type="InterPro" id="IPR050189">
    <property type="entry name" value="MFS_Efflux_Transporters"/>
</dbReference>
<feature type="transmembrane region" description="Helical" evidence="6">
    <location>
        <begin position="356"/>
        <end position="374"/>
    </location>
</feature>
<dbReference type="CDD" id="cd06174">
    <property type="entry name" value="MFS"/>
    <property type="match status" value="1"/>
</dbReference>
<feature type="domain" description="Major facilitator superfamily (MFS) profile" evidence="7">
    <location>
        <begin position="12"/>
        <end position="407"/>
    </location>
</feature>
<feature type="transmembrane region" description="Helical" evidence="6">
    <location>
        <begin position="73"/>
        <end position="95"/>
    </location>
</feature>
<keyword evidence="2" id="KW-1003">Cell membrane</keyword>
<feature type="transmembrane region" description="Helical" evidence="6">
    <location>
        <begin position="253"/>
        <end position="274"/>
    </location>
</feature>
<protein>
    <submittedName>
        <fullName evidence="8">MFS family permease</fullName>
    </submittedName>
</protein>
<dbReference type="InterPro" id="IPR036259">
    <property type="entry name" value="MFS_trans_sf"/>
</dbReference>
<comment type="caution">
    <text evidence="8">The sequence shown here is derived from an EMBL/GenBank/DDBJ whole genome shotgun (WGS) entry which is preliminary data.</text>
</comment>
<comment type="subcellular location">
    <subcellularLocation>
        <location evidence="1">Cell membrane</location>
        <topology evidence="1">Multi-pass membrane protein</topology>
    </subcellularLocation>
</comment>
<dbReference type="Pfam" id="PF07690">
    <property type="entry name" value="MFS_1"/>
    <property type="match status" value="1"/>
</dbReference>
<evidence type="ECO:0000256" key="5">
    <source>
        <dbReference type="ARBA" id="ARBA00023136"/>
    </source>
</evidence>
<keyword evidence="4 6" id="KW-1133">Transmembrane helix</keyword>
<reference evidence="8 9" key="1">
    <citation type="submission" date="2020-08" db="EMBL/GenBank/DDBJ databases">
        <title>Sequencing the genomes of 1000 actinobacteria strains.</title>
        <authorList>
            <person name="Klenk H.-P."/>
        </authorList>
    </citation>
    <scope>NUCLEOTIDE SEQUENCE [LARGE SCALE GENOMIC DNA]</scope>
    <source>
        <strain evidence="8 9">DSM 45258</strain>
    </source>
</reference>
<dbReference type="EMBL" id="JACHWS010000005">
    <property type="protein sequence ID" value="MBB3039949.1"/>
    <property type="molecule type" value="Genomic_DNA"/>
</dbReference>
<dbReference type="InterPro" id="IPR020846">
    <property type="entry name" value="MFS_dom"/>
</dbReference>
<dbReference type="SUPFAM" id="SSF103473">
    <property type="entry name" value="MFS general substrate transporter"/>
    <property type="match status" value="1"/>
</dbReference>
<sequence>MSPAFLRSPLVVWGAGLIAYVVAVLNRTSLGVAGLEATQRYEITAGILSSFVVLQVVVYAAMQIPSGVLLDRYGSRIMITTGAVIMGAGQVLLALSTDLEWAIFARVLVGLGDALIFIAVIRLIPQWFPSRQVPVVTQLTGILGQSGQVLSAVPLLLLLRGPGWLAAYLSVAALSVLVAILALLIVRNDPLGREVTSRASSLRETGQTILSVWRQPGTRLGFYAHMGTSFSGNVFVLLWGFPFLVTAQELSEPAASVLLTVFVVATIAIGPVVGALTARHPLRRSWLVIAIIGVNVVMWTLVLLVPWPAPYWLILLLVIAMAAGGPGSIIGFDYARTFNDPRKLGVAQGMVNQGGFAGTLITVGAVGLVLTLFGEFSADAFRAAWLVQYPIWMVAIIGVLATRRKARRDLAAQGVVPRRIRDVLRRRSRS</sequence>
<dbReference type="Gene3D" id="1.20.1250.20">
    <property type="entry name" value="MFS general substrate transporter like domains"/>
    <property type="match status" value="2"/>
</dbReference>
<evidence type="ECO:0000256" key="3">
    <source>
        <dbReference type="ARBA" id="ARBA00022692"/>
    </source>
</evidence>
<dbReference type="PANTHER" id="PTHR43124">
    <property type="entry name" value="PURINE EFFLUX PUMP PBUE"/>
    <property type="match status" value="1"/>
</dbReference>
<gene>
    <name evidence="8" type="ORF">FHU29_004439</name>
</gene>
<evidence type="ECO:0000313" key="9">
    <source>
        <dbReference type="Proteomes" id="UP000567922"/>
    </source>
</evidence>